<evidence type="ECO:0000313" key="3">
    <source>
        <dbReference type="Proteomes" id="UP000799441"/>
    </source>
</evidence>
<sequence length="337" mass="38929">MEIATRLAWSMPVRPDLLGESLQAFDESLPTLLMLRLCHSYGRGPQAFVTRLPSEVVALIEHEIFIARRTKIREEVDEDLMPENPWIELFSCFESRCQPVDHMDDVMSGYLDAALDNISPCSICLRHDDWCYSDYCVEGCRQLYDDAVNDILLDSDYISYRHWDNCGMWKTRIDPEEGSARYVQVLRKFFGLDMWVAHTRLDEEHAHKDAKRAHSIWWTADTLRTTICYIFLPNDLPKPHVLCREQNIEHGDEMETVSTQVVPLADLKSIIEEARLGRFRKVLKVLDLEPHVQRYQKEASDGSAKRSPSVESGTDMNEEQVWPQLLMLTSGVVHGDT</sequence>
<evidence type="ECO:0000313" key="2">
    <source>
        <dbReference type="EMBL" id="KAF2723993.1"/>
    </source>
</evidence>
<dbReference type="Proteomes" id="UP000799441">
    <property type="component" value="Unassembled WGS sequence"/>
</dbReference>
<comment type="caution">
    <text evidence="2">The sequence shown here is derived from an EMBL/GenBank/DDBJ whole genome shotgun (WGS) entry which is preliminary data.</text>
</comment>
<accession>A0A9P4QB83</accession>
<name>A0A9P4QB83_9PEZI</name>
<keyword evidence="3" id="KW-1185">Reference proteome</keyword>
<protein>
    <submittedName>
        <fullName evidence="2">Uncharacterized protein</fullName>
    </submittedName>
</protein>
<feature type="region of interest" description="Disordered" evidence="1">
    <location>
        <begin position="296"/>
        <end position="316"/>
    </location>
</feature>
<reference evidence="2" key="1">
    <citation type="journal article" date="2020" name="Stud. Mycol.">
        <title>101 Dothideomycetes genomes: a test case for predicting lifestyles and emergence of pathogens.</title>
        <authorList>
            <person name="Haridas S."/>
            <person name="Albert R."/>
            <person name="Binder M."/>
            <person name="Bloem J."/>
            <person name="Labutti K."/>
            <person name="Salamov A."/>
            <person name="Andreopoulos B."/>
            <person name="Baker S."/>
            <person name="Barry K."/>
            <person name="Bills G."/>
            <person name="Bluhm B."/>
            <person name="Cannon C."/>
            <person name="Castanera R."/>
            <person name="Culley D."/>
            <person name="Daum C."/>
            <person name="Ezra D."/>
            <person name="Gonzalez J."/>
            <person name="Henrissat B."/>
            <person name="Kuo A."/>
            <person name="Liang C."/>
            <person name="Lipzen A."/>
            <person name="Lutzoni F."/>
            <person name="Magnuson J."/>
            <person name="Mondo S."/>
            <person name="Nolan M."/>
            <person name="Ohm R."/>
            <person name="Pangilinan J."/>
            <person name="Park H.-J."/>
            <person name="Ramirez L."/>
            <person name="Alfaro M."/>
            <person name="Sun H."/>
            <person name="Tritt A."/>
            <person name="Yoshinaga Y."/>
            <person name="Zwiers L.-H."/>
            <person name="Turgeon B."/>
            <person name="Goodwin S."/>
            <person name="Spatafora J."/>
            <person name="Crous P."/>
            <person name="Grigoriev I."/>
        </authorList>
    </citation>
    <scope>NUCLEOTIDE SEQUENCE</scope>
    <source>
        <strain evidence="2">CBS 116435</strain>
    </source>
</reference>
<dbReference type="EMBL" id="MU003773">
    <property type="protein sequence ID" value="KAF2723993.1"/>
    <property type="molecule type" value="Genomic_DNA"/>
</dbReference>
<evidence type="ECO:0000256" key="1">
    <source>
        <dbReference type="SAM" id="MobiDB-lite"/>
    </source>
</evidence>
<gene>
    <name evidence="2" type="ORF">K431DRAFT_310345</name>
</gene>
<dbReference type="OrthoDB" id="3795850at2759"/>
<dbReference type="AlphaFoldDB" id="A0A9P4QB83"/>
<organism evidence="2 3">
    <name type="scientific">Polychaeton citri CBS 116435</name>
    <dbReference type="NCBI Taxonomy" id="1314669"/>
    <lineage>
        <taxon>Eukaryota</taxon>
        <taxon>Fungi</taxon>
        <taxon>Dikarya</taxon>
        <taxon>Ascomycota</taxon>
        <taxon>Pezizomycotina</taxon>
        <taxon>Dothideomycetes</taxon>
        <taxon>Dothideomycetidae</taxon>
        <taxon>Capnodiales</taxon>
        <taxon>Capnodiaceae</taxon>
        <taxon>Polychaeton</taxon>
    </lineage>
</organism>
<proteinExistence type="predicted"/>